<dbReference type="EMBL" id="KN880619">
    <property type="protein sequence ID" value="KIY64764.1"/>
    <property type="molecule type" value="Genomic_DNA"/>
</dbReference>
<dbReference type="Proteomes" id="UP000054007">
    <property type="component" value="Unassembled WGS sequence"/>
</dbReference>
<feature type="transmembrane region" description="Helical" evidence="1">
    <location>
        <begin position="66"/>
        <end position="88"/>
    </location>
</feature>
<sequence length="170" mass="18587">MPGNLRQIPSSSSTPHTSVLSSASLLVFVSVTRITPDERSNFVATLFLIAALANLVSAYLRFHTGGVLSMLNSAILLIGASAALVGAARIRVRQMNANHEGWLFHFLDVDGVMHWDWDADVQVLRQEEEGGADVSKESSVYCYCYEEQTSPICDEKRMDPACSQPPLDSV</sequence>
<keyword evidence="1" id="KW-0812">Transmembrane</keyword>
<evidence type="ECO:0000313" key="3">
    <source>
        <dbReference type="Proteomes" id="UP000054007"/>
    </source>
</evidence>
<evidence type="ECO:0000256" key="1">
    <source>
        <dbReference type="SAM" id="Phobius"/>
    </source>
</evidence>
<keyword evidence="1" id="KW-0472">Membrane</keyword>
<protein>
    <submittedName>
        <fullName evidence="2">Uncharacterized protein</fullName>
    </submittedName>
</protein>
<gene>
    <name evidence="2" type="ORF">CYLTODRAFT_424913</name>
</gene>
<keyword evidence="3" id="KW-1185">Reference proteome</keyword>
<reference evidence="2 3" key="1">
    <citation type="journal article" date="2015" name="Fungal Genet. Biol.">
        <title>Evolution of novel wood decay mechanisms in Agaricales revealed by the genome sequences of Fistulina hepatica and Cylindrobasidium torrendii.</title>
        <authorList>
            <person name="Floudas D."/>
            <person name="Held B.W."/>
            <person name="Riley R."/>
            <person name="Nagy L.G."/>
            <person name="Koehler G."/>
            <person name="Ransdell A.S."/>
            <person name="Younus H."/>
            <person name="Chow J."/>
            <person name="Chiniquy J."/>
            <person name="Lipzen A."/>
            <person name="Tritt A."/>
            <person name="Sun H."/>
            <person name="Haridas S."/>
            <person name="LaButti K."/>
            <person name="Ohm R.A."/>
            <person name="Kues U."/>
            <person name="Blanchette R.A."/>
            <person name="Grigoriev I.V."/>
            <person name="Minto R.E."/>
            <person name="Hibbett D.S."/>
        </authorList>
    </citation>
    <scope>NUCLEOTIDE SEQUENCE [LARGE SCALE GENOMIC DNA]</scope>
    <source>
        <strain evidence="2 3">FP15055 ss-10</strain>
    </source>
</reference>
<evidence type="ECO:0000313" key="2">
    <source>
        <dbReference type="EMBL" id="KIY64764.1"/>
    </source>
</evidence>
<feature type="transmembrane region" description="Helical" evidence="1">
    <location>
        <begin position="42"/>
        <end position="60"/>
    </location>
</feature>
<name>A0A0D7B3M2_9AGAR</name>
<keyword evidence="1" id="KW-1133">Transmembrane helix</keyword>
<dbReference type="AlphaFoldDB" id="A0A0D7B3M2"/>
<accession>A0A0D7B3M2</accession>
<organism evidence="2 3">
    <name type="scientific">Cylindrobasidium torrendii FP15055 ss-10</name>
    <dbReference type="NCBI Taxonomy" id="1314674"/>
    <lineage>
        <taxon>Eukaryota</taxon>
        <taxon>Fungi</taxon>
        <taxon>Dikarya</taxon>
        <taxon>Basidiomycota</taxon>
        <taxon>Agaricomycotina</taxon>
        <taxon>Agaricomycetes</taxon>
        <taxon>Agaricomycetidae</taxon>
        <taxon>Agaricales</taxon>
        <taxon>Marasmiineae</taxon>
        <taxon>Physalacriaceae</taxon>
        <taxon>Cylindrobasidium</taxon>
    </lineage>
</organism>
<proteinExistence type="predicted"/>